<dbReference type="InterPro" id="IPR043502">
    <property type="entry name" value="DNA/RNA_pol_sf"/>
</dbReference>
<proteinExistence type="predicted"/>
<dbReference type="Gene3D" id="3.30.70.270">
    <property type="match status" value="2"/>
</dbReference>
<sequence length="563" mass="64632">MPPRVMTQSAGRPAAESLGGKRVYEFLEVGGVEDIGKIRTLSREVAVSMSWNDSKAGHVAYTDRFHELAMLVPHLVTLKSRMIERFVYGLALWIWEPSKDKSGGDDNKRTRTENIFATTMNHVGRENMGHLAKDYRGVPRNVNPVNARNPPDRTCYECGSTDHVRSACPRWNRAQGPGGNRIEPSELGFRYEIEIASGQLVDIDKVIKGCKLEIEGHVFDIDLIPFEHGSFDVIIDGKVLRVLGERPEEKARLLMSAKISDKKQEEIVVELQDKGFIRPSRHEERRIDDLFDQLQGSQFFSKIDLRSGYYQLRVHEDDILKTVFRTHYGHFEFTVMPFGLTNALTEEHVEHLRLVLQLLKKEKLYAKFSKCEFWLKEVQFLRHVINGLVGYYRRFIKKFSKIAKSLSILSRKCKTFDRGEEQELAFQTLKDKLCNMLVLAHPDRLEDFVVYCDTSGIGRGYVLMQGSMVIVYVSRQLKIHEKNYTTHDLELGAVVFALQIWRHYLKANVVADALSKKKRVKPMKVRALNMTLQSSIKDRILTAQKEAVDESVGLQNGLDEMIE</sequence>
<dbReference type="Gene3D" id="3.10.10.10">
    <property type="entry name" value="HIV Type 1 Reverse Transcriptase, subunit A, domain 1"/>
    <property type="match status" value="1"/>
</dbReference>
<dbReference type="Gene3D" id="4.10.60.10">
    <property type="entry name" value="Zinc finger, CCHC-type"/>
    <property type="match status" value="1"/>
</dbReference>
<dbReference type="InterPro" id="IPR043128">
    <property type="entry name" value="Rev_trsase/Diguanyl_cyclase"/>
</dbReference>
<dbReference type="InterPro" id="IPR050951">
    <property type="entry name" value="Retrovirus_Pol_polyprotein"/>
</dbReference>
<dbReference type="InterPro" id="IPR041577">
    <property type="entry name" value="RT_RNaseH_2"/>
</dbReference>
<evidence type="ECO:0000313" key="4">
    <source>
        <dbReference type="EMBL" id="GFA18551.1"/>
    </source>
</evidence>
<dbReference type="PANTHER" id="PTHR37984">
    <property type="entry name" value="PROTEIN CBG26694"/>
    <property type="match status" value="1"/>
</dbReference>
<keyword evidence="4" id="KW-0808">Transferase</keyword>
<keyword evidence="2" id="KW-0479">Metal-binding</keyword>
<dbReference type="GO" id="GO:0003964">
    <property type="term" value="F:RNA-directed DNA polymerase activity"/>
    <property type="evidence" value="ECO:0007669"/>
    <property type="project" value="UniProtKB-KW"/>
</dbReference>
<keyword evidence="4" id="KW-0695">RNA-directed DNA polymerase</keyword>
<keyword evidence="4" id="KW-0548">Nucleotidyltransferase</keyword>
<feature type="domain" description="CCHC-type" evidence="3">
    <location>
        <begin position="155"/>
        <end position="170"/>
    </location>
</feature>
<dbReference type="Pfam" id="PF17919">
    <property type="entry name" value="RT_RNaseH_2"/>
    <property type="match status" value="1"/>
</dbReference>
<gene>
    <name evidence="4" type="ORF">Tci_590523</name>
</gene>
<keyword evidence="2" id="KW-0863">Zinc-finger</keyword>
<dbReference type="InterPro" id="IPR000477">
    <property type="entry name" value="RT_dom"/>
</dbReference>
<keyword evidence="1" id="KW-0511">Multifunctional enzyme</keyword>
<keyword evidence="2" id="KW-0862">Zinc</keyword>
<dbReference type="PROSITE" id="PS50158">
    <property type="entry name" value="ZF_CCHC"/>
    <property type="match status" value="1"/>
</dbReference>
<evidence type="ECO:0000256" key="1">
    <source>
        <dbReference type="ARBA" id="ARBA00023268"/>
    </source>
</evidence>
<reference evidence="4" key="1">
    <citation type="journal article" date="2019" name="Sci. Rep.">
        <title>Draft genome of Tanacetum cinerariifolium, the natural source of mosquito coil.</title>
        <authorList>
            <person name="Yamashiro T."/>
            <person name="Shiraishi A."/>
            <person name="Satake H."/>
            <person name="Nakayama K."/>
        </authorList>
    </citation>
    <scope>NUCLEOTIDE SEQUENCE</scope>
</reference>
<dbReference type="GO" id="GO:0008270">
    <property type="term" value="F:zinc ion binding"/>
    <property type="evidence" value="ECO:0007669"/>
    <property type="project" value="UniProtKB-KW"/>
</dbReference>
<organism evidence="4">
    <name type="scientific">Tanacetum cinerariifolium</name>
    <name type="common">Dalmatian daisy</name>
    <name type="synonym">Chrysanthemum cinerariifolium</name>
    <dbReference type="NCBI Taxonomy" id="118510"/>
    <lineage>
        <taxon>Eukaryota</taxon>
        <taxon>Viridiplantae</taxon>
        <taxon>Streptophyta</taxon>
        <taxon>Embryophyta</taxon>
        <taxon>Tracheophyta</taxon>
        <taxon>Spermatophyta</taxon>
        <taxon>Magnoliopsida</taxon>
        <taxon>eudicotyledons</taxon>
        <taxon>Gunneridae</taxon>
        <taxon>Pentapetalae</taxon>
        <taxon>asterids</taxon>
        <taxon>campanulids</taxon>
        <taxon>Asterales</taxon>
        <taxon>Asteraceae</taxon>
        <taxon>Asteroideae</taxon>
        <taxon>Anthemideae</taxon>
        <taxon>Anthemidinae</taxon>
        <taxon>Tanacetum</taxon>
    </lineage>
</organism>
<dbReference type="SUPFAM" id="SSF56672">
    <property type="entry name" value="DNA/RNA polymerases"/>
    <property type="match status" value="1"/>
</dbReference>
<dbReference type="PANTHER" id="PTHR37984:SF5">
    <property type="entry name" value="PROTEIN NYNRIN-LIKE"/>
    <property type="match status" value="1"/>
</dbReference>
<evidence type="ECO:0000259" key="3">
    <source>
        <dbReference type="PROSITE" id="PS50158"/>
    </source>
</evidence>
<dbReference type="AlphaFoldDB" id="A0A699J7U7"/>
<dbReference type="InterPro" id="IPR001878">
    <property type="entry name" value="Znf_CCHC"/>
</dbReference>
<evidence type="ECO:0000256" key="2">
    <source>
        <dbReference type="PROSITE-ProRule" id="PRU00047"/>
    </source>
</evidence>
<accession>A0A699J7U7</accession>
<dbReference type="EMBL" id="BKCJ010382237">
    <property type="protein sequence ID" value="GFA18551.1"/>
    <property type="molecule type" value="Genomic_DNA"/>
</dbReference>
<dbReference type="CDD" id="cd01647">
    <property type="entry name" value="RT_LTR"/>
    <property type="match status" value="1"/>
</dbReference>
<name>A0A699J7U7_TANCI</name>
<dbReference type="GO" id="GO:0003676">
    <property type="term" value="F:nucleic acid binding"/>
    <property type="evidence" value="ECO:0007669"/>
    <property type="project" value="InterPro"/>
</dbReference>
<comment type="caution">
    <text evidence="4">The sequence shown here is derived from an EMBL/GenBank/DDBJ whole genome shotgun (WGS) entry which is preliminary data.</text>
</comment>
<dbReference type="Pfam" id="PF00078">
    <property type="entry name" value="RVT_1"/>
    <property type="match status" value="1"/>
</dbReference>
<protein>
    <submittedName>
        <fullName evidence="4">Reverse transcriptase domain-containing protein</fullName>
    </submittedName>
</protein>